<gene>
    <name evidence="2" type="ORF">HBH26_04065</name>
</gene>
<evidence type="ECO:0000313" key="3">
    <source>
        <dbReference type="Proteomes" id="UP000732399"/>
    </source>
</evidence>
<dbReference type="Gene3D" id="3.30.1330.40">
    <property type="entry name" value="RutC-like"/>
    <property type="match status" value="1"/>
</dbReference>
<keyword evidence="3" id="KW-1185">Reference proteome</keyword>
<proteinExistence type="predicted"/>
<dbReference type="PANTHER" id="PTHR43760:SF1">
    <property type="entry name" value="ENDORIBONUCLEASE L-PSP_CHORISMATE MUTASE-LIKE DOMAIN-CONTAINING PROTEIN"/>
    <property type="match status" value="1"/>
</dbReference>
<dbReference type="Pfam" id="PF14588">
    <property type="entry name" value="YjgF_endoribonc"/>
    <property type="match status" value="1"/>
</dbReference>
<dbReference type="EMBL" id="JAAVJH010000002">
    <property type="protein sequence ID" value="NJR77792.1"/>
    <property type="molecule type" value="Genomic_DNA"/>
</dbReference>
<dbReference type="Proteomes" id="UP000732399">
    <property type="component" value="Unassembled WGS sequence"/>
</dbReference>
<dbReference type="InterPro" id="IPR013813">
    <property type="entry name" value="Endoribo_LPSP/chorism_mut-like"/>
</dbReference>
<name>A0ABX1CPX3_9SPHN</name>
<dbReference type="InterPro" id="IPR035959">
    <property type="entry name" value="RutC-like_sf"/>
</dbReference>
<dbReference type="CDD" id="cd02199">
    <property type="entry name" value="YjgF_YER057c_UK114_like_1"/>
    <property type="match status" value="1"/>
</dbReference>
<dbReference type="RefSeq" id="WP_168133317.1">
    <property type="nucleotide sequence ID" value="NZ_JAAVJH010000002.1"/>
</dbReference>
<dbReference type="SUPFAM" id="SSF55298">
    <property type="entry name" value="YjgF-like"/>
    <property type="match status" value="1"/>
</dbReference>
<evidence type="ECO:0000313" key="2">
    <source>
        <dbReference type="EMBL" id="NJR77792.1"/>
    </source>
</evidence>
<reference evidence="2 3" key="1">
    <citation type="submission" date="2020-03" db="EMBL/GenBank/DDBJ databases">
        <authorList>
            <person name="Wang L."/>
            <person name="He N."/>
            <person name="Li Y."/>
            <person name="Fang Y."/>
            <person name="Zhang F."/>
        </authorList>
    </citation>
    <scope>NUCLEOTIDE SEQUENCE [LARGE SCALE GENOMIC DNA]</scope>
    <source>
        <strain evidence="2 3">36D10-4-7</strain>
    </source>
</reference>
<dbReference type="PANTHER" id="PTHR43760">
    <property type="entry name" value="ENDORIBONUCLEASE-RELATED"/>
    <property type="match status" value="1"/>
</dbReference>
<accession>A0ABX1CPX3</accession>
<comment type="caution">
    <text evidence="2">The sequence shown here is derived from an EMBL/GenBank/DDBJ whole genome shotgun (WGS) entry which is preliminary data.</text>
</comment>
<feature type="domain" description="Endoribonuclease L-PSP/chorismate mutase-like" evidence="1">
    <location>
        <begin position="9"/>
        <end position="144"/>
    </location>
</feature>
<protein>
    <submittedName>
        <fullName evidence="2">RidA family protein</fullName>
    </submittedName>
</protein>
<sequence>MTDRIDRALADLGLALPQAAAPVASYVPVVEAGGLLHISGQLPFRDGKVVTGRLGDGFSIDEGQDAAQRCALMLVAQIKAHLGNLQRVSRVVKLGVFVNSAADFTDQPKVANGASDLMVALFGDAGKHARAAVGVAALPLGAAVEVDAIVEVAPAL</sequence>
<evidence type="ECO:0000259" key="1">
    <source>
        <dbReference type="Pfam" id="PF14588"/>
    </source>
</evidence>
<organism evidence="2 3">
    <name type="scientific">Sphingomonas corticis</name>
    <dbReference type="NCBI Taxonomy" id="2722791"/>
    <lineage>
        <taxon>Bacteria</taxon>
        <taxon>Pseudomonadati</taxon>
        <taxon>Pseudomonadota</taxon>
        <taxon>Alphaproteobacteria</taxon>
        <taxon>Sphingomonadales</taxon>
        <taxon>Sphingomonadaceae</taxon>
        <taxon>Sphingomonas</taxon>
    </lineage>
</organism>